<evidence type="ECO:0000313" key="4">
    <source>
        <dbReference type="Proteomes" id="UP001303373"/>
    </source>
</evidence>
<evidence type="ECO:0000256" key="1">
    <source>
        <dbReference type="SAM" id="MobiDB-lite"/>
    </source>
</evidence>
<keyword evidence="4" id="KW-1185">Reference proteome</keyword>
<keyword evidence="2" id="KW-1133">Transmembrane helix</keyword>
<feature type="transmembrane region" description="Helical" evidence="2">
    <location>
        <begin position="124"/>
        <end position="142"/>
    </location>
</feature>
<sequence>MSDKQDLPSPRSLGAPAATTSSSTANAPASSVRQRILNRQYSRPDKSQSPMPPPFGRRRSSLLSYSSIEEATQSFTDDIIHPSTRRRQTTSGNDNEVTHWHSSPLAFAILPALGGLFFHNGQLFVTDVLLLGLAAVFMNWSIRLPWDWYYSAQELQQETEPAVFDSTITEEPEPNDIALETASSMTDSSAQLPGDSRPQPESPLDETCEKAKKDLRRHEILALLATFVFPALAAYLLHVVRAQLSQPSTQLVSDYNLSIFLLAAEIRPLRQLARLISSRTLYLQRTVSGLDDPFESSTADKGTMSELTTRIAELEAKLSDQALALPTTSMAQKADITDLSAEVKRRYEPRLEGLERAVRRYEKRSTTLAMLTEQRLIALENRTNDALSLAAVAAQHSQSRGVASMALNTATNVAMMPVKMVWNVCTLPAALVEDLYGRVKTLLLGPMPAPSNRKGPSKSINNEKLAFKSSTRRLVR</sequence>
<name>A0AAQ3R2U8_9PEZI</name>
<dbReference type="EMBL" id="CP138581">
    <property type="protein sequence ID" value="WPG98685.1"/>
    <property type="molecule type" value="Genomic_DNA"/>
</dbReference>
<dbReference type="AlphaFoldDB" id="A0AAQ3R2U8"/>
<feature type="region of interest" description="Disordered" evidence="1">
    <location>
        <begin position="183"/>
        <end position="206"/>
    </location>
</feature>
<protein>
    <submittedName>
        <fullName evidence="3">Uncharacterized protein</fullName>
    </submittedName>
</protein>
<feature type="region of interest" description="Disordered" evidence="1">
    <location>
        <begin position="1"/>
        <end position="58"/>
    </location>
</feature>
<organism evidence="3 4">
    <name type="scientific">Acrodontium crateriforme</name>
    <dbReference type="NCBI Taxonomy" id="150365"/>
    <lineage>
        <taxon>Eukaryota</taxon>
        <taxon>Fungi</taxon>
        <taxon>Dikarya</taxon>
        <taxon>Ascomycota</taxon>
        <taxon>Pezizomycotina</taxon>
        <taxon>Dothideomycetes</taxon>
        <taxon>Dothideomycetidae</taxon>
        <taxon>Mycosphaerellales</taxon>
        <taxon>Teratosphaeriaceae</taxon>
        <taxon>Acrodontium</taxon>
    </lineage>
</organism>
<dbReference type="Proteomes" id="UP001303373">
    <property type="component" value="Chromosome 2"/>
</dbReference>
<gene>
    <name evidence="3" type="ORF">R9X50_00147900</name>
</gene>
<keyword evidence="2" id="KW-0812">Transmembrane</keyword>
<reference evidence="3 4" key="1">
    <citation type="submission" date="2023-11" db="EMBL/GenBank/DDBJ databases">
        <title>An acidophilic fungus is an integral part of prey digestion in a carnivorous sundew plant.</title>
        <authorList>
            <person name="Tsai I.J."/>
        </authorList>
    </citation>
    <scope>NUCLEOTIDE SEQUENCE [LARGE SCALE GENOMIC DNA]</scope>
    <source>
        <strain evidence="3">169a</strain>
    </source>
</reference>
<feature type="compositionally biased region" description="Low complexity" evidence="1">
    <location>
        <begin position="15"/>
        <end position="31"/>
    </location>
</feature>
<accession>A0AAQ3R2U8</accession>
<feature type="transmembrane region" description="Helical" evidence="2">
    <location>
        <begin position="220"/>
        <end position="240"/>
    </location>
</feature>
<dbReference type="PANTHER" id="PTHR42032">
    <property type="entry name" value="YALI0E30679P"/>
    <property type="match status" value="1"/>
</dbReference>
<evidence type="ECO:0000256" key="2">
    <source>
        <dbReference type="SAM" id="Phobius"/>
    </source>
</evidence>
<dbReference type="PANTHER" id="PTHR42032:SF1">
    <property type="entry name" value="YALI0E30679P"/>
    <property type="match status" value="1"/>
</dbReference>
<evidence type="ECO:0000313" key="3">
    <source>
        <dbReference type="EMBL" id="WPG98685.1"/>
    </source>
</evidence>
<keyword evidence="2" id="KW-0472">Membrane</keyword>
<proteinExistence type="predicted"/>